<feature type="compositionally biased region" description="Basic residues" evidence="1">
    <location>
        <begin position="15"/>
        <end position="28"/>
    </location>
</feature>
<dbReference type="Gene3D" id="3.10.20.90">
    <property type="entry name" value="Phosphatidylinositol 3-kinase Catalytic Subunit, Chain A, domain 1"/>
    <property type="match status" value="1"/>
</dbReference>
<organism evidence="3 4">
    <name type="scientific">Brassica cretica</name>
    <name type="common">Mustard</name>
    <dbReference type="NCBI Taxonomy" id="69181"/>
    <lineage>
        <taxon>Eukaryota</taxon>
        <taxon>Viridiplantae</taxon>
        <taxon>Streptophyta</taxon>
        <taxon>Embryophyta</taxon>
        <taxon>Tracheophyta</taxon>
        <taxon>Spermatophyta</taxon>
        <taxon>Magnoliopsida</taxon>
        <taxon>eudicotyledons</taxon>
        <taxon>Gunneridae</taxon>
        <taxon>Pentapetalae</taxon>
        <taxon>rosids</taxon>
        <taxon>malvids</taxon>
        <taxon>Brassicales</taxon>
        <taxon>Brassicaceae</taxon>
        <taxon>Brassiceae</taxon>
        <taxon>Brassica</taxon>
    </lineage>
</organism>
<accession>A0ABQ7DTN5</accession>
<dbReference type="InterPro" id="IPR029071">
    <property type="entry name" value="Ubiquitin-like_domsf"/>
</dbReference>
<dbReference type="Pfam" id="PF11976">
    <property type="entry name" value="Rad60-SLD"/>
    <property type="match status" value="1"/>
</dbReference>
<keyword evidence="4" id="KW-1185">Reference proteome</keyword>
<proteinExistence type="predicted"/>
<name>A0ABQ7DTN5_BRACR</name>
<comment type="caution">
    <text evidence="3">The sequence shown here is derived from an EMBL/GenBank/DDBJ whole genome shotgun (WGS) entry which is preliminary data.</text>
</comment>
<dbReference type="SUPFAM" id="SSF54236">
    <property type="entry name" value="Ubiquitin-like"/>
    <property type="match status" value="1"/>
</dbReference>
<dbReference type="PANTHER" id="PTHR10562">
    <property type="entry name" value="SMALL UBIQUITIN-RELATED MODIFIER"/>
    <property type="match status" value="1"/>
</dbReference>
<evidence type="ECO:0000313" key="3">
    <source>
        <dbReference type="EMBL" id="KAF3580696.1"/>
    </source>
</evidence>
<feature type="compositionally biased region" description="Low complexity" evidence="1">
    <location>
        <begin position="1"/>
        <end position="11"/>
    </location>
</feature>
<dbReference type="Proteomes" id="UP000266723">
    <property type="component" value="Unassembled WGS sequence"/>
</dbReference>
<sequence length="545" mass="60408">MVSSSTTISVSCASKKSRSPKPQKKITVKVKTQQGGEEDVYKLGYGTHLNKLMQAYCTKRNLDEGTVRFIFGKKQLKPRSTPAQLKMKEGDVIDIVTDQDETSLRKKHDGDESEKPTLVDSVFGGEVSSTISCLECGHSSKVYEPFLDLSLPVPSKKQTLSQEERSKLTPPTKVFKNVEDSKDSSEPVSTMTFDNNQVPEIIVTQKEMEEVGSFWCESFGIEVSHNETDLVSQGGVSDNDDGSAKQKDKEAITQCSKDTASSGIDEAQVWGYPLANEELPLLVVDSQVMNMPYKGDIYYDDKTVAEGKGEKQACPIVRQTFESSTETLMPDNDGSAKPDKEAMQCSKETASSEIDEAQVWGYPDIGHSFSSAKPCADEEVPLLVADSQVLCMPYKDDKTVAEDKGETSSSYVSGHHDQQTVDYVDFSWFFEEPDVAFDDKTVRECEDEVSSSLMSSHHGKTVDYVDLNEPGVSCNAKTIKEREATDLSRVRSIINERNTRRGVPILKSTYNEDARTSSNTASIKAKLLFPPLLQLKARDVHWPHV</sequence>
<dbReference type="InterPro" id="IPR000626">
    <property type="entry name" value="Ubiquitin-like_dom"/>
</dbReference>
<dbReference type="InterPro" id="IPR038765">
    <property type="entry name" value="Papain-like_cys_pep_sf"/>
</dbReference>
<dbReference type="SUPFAM" id="SSF54001">
    <property type="entry name" value="Cysteine proteinases"/>
    <property type="match status" value="1"/>
</dbReference>
<dbReference type="InterPro" id="IPR022617">
    <property type="entry name" value="Rad60/SUMO-like_dom"/>
</dbReference>
<dbReference type="EMBL" id="QGKV02000649">
    <property type="protein sequence ID" value="KAF3580696.1"/>
    <property type="molecule type" value="Genomic_DNA"/>
</dbReference>
<feature type="domain" description="Ubiquitin-like" evidence="2">
    <location>
        <begin position="26"/>
        <end position="98"/>
    </location>
</feature>
<dbReference type="SMART" id="SM00213">
    <property type="entry name" value="UBQ"/>
    <property type="match status" value="1"/>
</dbReference>
<evidence type="ECO:0000259" key="2">
    <source>
        <dbReference type="SMART" id="SM00213"/>
    </source>
</evidence>
<protein>
    <recommendedName>
        <fullName evidence="2">Ubiquitin-like domain-containing protein</fullName>
    </recommendedName>
</protein>
<dbReference type="CDD" id="cd01763">
    <property type="entry name" value="Ubl_SUMO_like"/>
    <property type="match status" value="1"/>
</dbReference>
<evidence type="ECO:0000256" key="1">
    <source>
        <dbReference type="SAM" id="MobiDB-lite"/>
    </source>
</evidence>
<gene>
    <name evidence="3" type="ORF">DY000_02029779</name>
</gene>
<evidence type="ECO:0000313" key="4">
    <source>
        <dbReference type="Proteomes" id="UP000266723"/>
    </source>
</evidence>
<dbReference type="Gene3D" id="3.90.70.10">
    <property type="entry name" value="Cysteine proteinases"/>
    <property type="match status" value="1"/>
</dbReference>
<reference evidence="3 4" key="1">
    <citation type="journal article" date="2020" name="BMC Genomics">
        <title>Intraspecific diversification of the crop wild relative Brassica cretica Lam. using demographic model selection.</title>
        <authorList>
            <person name="Kioukis A."/>
            <person name="Michalopoulou V.A."/>
            <person name="Briers L."/>
            <person name="Pirintsos S."/>
            <person name="Studholme D.J."/>
            <person name="Pavlidis P."/>
            <person name="Sarris P.F."/>
        </authorList>
    </citation>
    <scope>NUCLEOTIDE SEQUENCE [LARGE SCALE GENOMIC DNA]</scope>
    <source>
        <strain evidence="4">cv. PFS-1207/04</strain>
    </source>
</reference>
<feature type="region of interest" description="Disordered" evidence="1">
    <location>
        <begin position="1"/>
        <end position="28"/>
    </location>
</feature>